<keyword evidence="1" id="KW-1133">Transmembrane helix</keyword>
<dbReference type="InParanoid" id="A0A1Q6DUN8"/>
<reference evidence="2" key="1">
    <citation type="submission" date="2016-12" db="EMBL/GenBank/DDBJ databases">
        <title>Discovery of methanogenic haloarchaea.</title>
        <authorList>
            <person name="Sorokin D.Y."/>
            <person name="Makarova K.S."/>
            <person name="Abbas B."/>
            <person name="Ferrer M."/>
            <person name="Golyshin P.N."/>
        </authorList>
    </citation>
    <scope>NUCLEOTIDE SEQUENCE [LARGE SCALE GENOMIC DNA]</scope>
    <source>
        <strain evidence="2">HMET1</strain>
    </source>
</reference>
<dbReference type="Proteomes" id="UP000185744">
    <property type="component" value="Unassembled WGS sequence"/>
</dbReference>
<keyword evidence="1" id="KW-0812">Transmembrane</keyword>
<name>A0A1Q6DUN8_METT1</name>
<keyword evidence="1" id="KW-0472">Membrane</keyword>
<dbReference type="AlphaFoldDB" id="A0A1Q6DUN8"/>
<comment type="caution">
    <text evidence="2">The sequence shown here is derived from an EMBL/GenBank/DDBJ whole genome shotgun (WGS) entry which is preliminary data.</text>
</comment>
<sequence>MKNITYLKDSIDIIALIALFSMIALILVSASLIESTLFFAIIVGIFLLTYISLTISAFNYPKRT</sequence>
<accession>A0A1Q6DUN8</accession>
<protein>
    <submittedName>
        <fullName evidence="2">Uncharacterized protein</fullName>
    </submittedName>
</protein>
<evidence type="ECO:0000256" key="1">
    <source>
        <dbReference type="SAM" id="Phobius"/>
    </source>
</evidence>
<feature type="transmembrane region" description="Helical" evidence="1">
    <location>
        <begin position="12"/>
        <end position="33"/>
    </location>
</feature>
<feature type="transmembrane region" description="Helical" evidence="1">
    <location>
        <begin position="39"/>
        <end position="60"/>
    </location>
</feature>
<dbReference type="EMBL" id="MSDW01000001">
    <property type="protein sequence ID" value="OKY78058.1"/>
    <property type="molecule type" value="Genomic_DNA"/>
</dbReference>
<proteinExistence type="predicted"/>
<evidence type="ECO:0000313" key="2">
    <source>
        <dbReference type="EMBL" id="OKY78058.1"/>
    </source>
</evidence>
<keyword evidence="3" id="KW-1185">Reference proteome</keyword>
<evidence type="ECO:0000313" key="3">
    <source>
        <dbReference type="Proteomes" id="UP000185744"/>
    </source>
</evidence>
<organism evidence="2 3">
    <name type="scientific">Methanohalarchaeum thermophilum</name>
    <dbReference type="NCBI Taxonomy" id="1903181"/>
    <lineage>
        <taxon>Archaea</taxon>
        <taxon>Methanobacteriati</taxon>
        <taxon>Methanobacteriota</taxon>
        <taxon>Methanonatronarchaeia</taxon>
        <taxon>Methanonatronarchaeales</taxon>
        <taxon>Methanonatronarchaeaceae</taxon>
        <taxon>Candidatus Methanohalarchaeum</taxon>
    </lineage>
</organism>
<gene>
    <name evidence="2" type="ORF">BTN85_0543</name>
</gene>